<accession>A0A3M3LT32</accession>
<feature type="transmembrane region" description="Helical" evidence="1">
    <location>
        <begin position="12"/>
        <end position="32"/>
    </location>
</feature>
<dbReference type="AlphaFoldDB" id="A0A3M3LT32"/>
<keyword evidence="1" id="KW-0472">Membrane</keyword>
<name>A0A3M3LT32_PSECA</name>
<protein>
    <submittedName>
        <fullName evidence="2">Macrolide efflux protein</fullName>
    </submittedName>
</protein>
<sequence>MFSGSLGELIGVRWLFVVTGVLGGLICLMGFFSTAVRRLEDGTHY</sequence>
<evidence type="ECO:0000313" key="3">
    <source>
        <dbReference type="Proteomes" id="UP000281372"/>
    </source>
</evidence>
<evidence type="ECO:0000313" key="2">
    <source>
        <dbReference type="EMBL" id="RMN38472.1"/>
    </source>
</evidence>
<keyword evidence="1" id="KW-0812">Transmembrane</keyword>
<gene>
    <name evidence="2" type="ORF">ALQ64_00125</name>
</gene>
<proteinExistence type="predicted"/>
<dbReference type="EMBL" id="RBOW01000164">
    <property type="protein sequence ID" value="RMN38472.1"/>
    <property type="molecule type" value="Genomic_DNA"/>
</dbReference>
<keyword evidence="1" id="KW-1133">Transmembrane helix</keyword>
<evidence type="ECO:0000256" key="1">
    <source>
        <dbReference type="SAM" id="Phobius"/>
    </source>
</evidence>
<reference evidence="2 3" key="1">
    <citation type="submission" date="2018-08" db="EMBL/GenBank/DDBJ databases">
        <title>Recombination of ecologically and evolutionarily significant loci maintains genetic cohesion in the Pseudomonas syringae species complex.</title>
        <authorList>
            <person name="Dillon M."/>
            <person name="Thakur S."/>
            <person name="Almeida R.N.D."/>
            <person name="Weir B.S."/>
            <person name="Guttman D.S."/>
        </authorList>
    </citation>
    <scope>NUCLEOTIDE SEQUENCE [LARGE SCALE GENOMIC DNA]</scope>
    <source>
        <strain evidence="2 3">ICMP 2821</strain>
    </source>
</reference>
<organism evidence="2 3">
    <name type="scientific">Pseudomonas cannabina</name>
    <dbReference type="NCBI Taxonomy" id="86840"/>
    <lineage>
        <taxon>Bacteria</taxon>
        <taxon>Pseudomonadati</taxon>
        <taxon>Pseudomonadota</taxon>
        <taxon>Gammaproteobacteria</taxon>
        <taxon>Pseudomonadales</taxon>
        <taxon>Pseudomonadaceae</taxon>
        <taxon>Pseudomonas</taxon>
    </lineage>
</organism>
<comment type="caution">
    <text evidence="2">The sequence shown here is derived from an EMBL/GenBank/DDBJ whole genome shotgun (WGS) entry which is preliminary data.</text>
</comment>
<dbReference type="Proteomes" id="UP000281372">
    <property type="component" value="Unassembled WGS sequence"/>
</dbReference>